<evidence type="ECO:0000313" key="5">
    <source>
        <dbReference type="Proteomes" id="UP000051655"/>
    </source>
</evidence>
<keyword evidence="3" id="KW-1133">Transmembrane helix</keyword>
<sequence>MALNIEQKSASNIQNINKPRKKNWLILVIVLFAFIGGVLLKTHLDNQMLPKLAREYQSQEFKGPVKIKSESKVYSSGSNIPNGYQLKKYHNSSGRLDHRGYIAVPKQTGVTIPIRSMQINEGSSNDNLQNKAMSYGAVTGKANQVMGEMGNFGVEAHTFPDGRTFFSPMQHGIDVNKKPLVYITDGKKLYIYQLNAQKDSSGKDSIDPLKSYDNPTKIPGERIIHQIHGNVMSDEAADGLAMLTMSTCDERDEQKFNLSPVNRIVMTGLLVETKPFNSANESEKLLFPQLN</sequence>
<keyword evidence="5" id="KW-1185">Reference proteome</keyword>
<dbReference type="Gene3D" id="2.40.260.10">
    <property type="entry name" value="Sortase"/>
    <property type="match status" value="1"/>
</dbReference>
<dbReference type="Pfam" id="PF04203">
    <property type="entry name" value="Sortase"/>
    <property type="match status" value="1"/>
</dbReference>
<protein>
    <submittedName>
        <fullName evidence="4">Sortase</fullName>
    </submittedName>
</protein>
<evidence type="ECO:0000256" key="2">
    <source>
        <dbReference type="PIRSR" id="PIRSR605754-1"/>
    </source>
</evidence>
<keyword evidence="1" id="KW-0378">Hydrolase</keyword>
<keyword evidence="3" id="KW-0812">Transmembrane</keyword>
<dbReference type="OrthoDB" id="2142513at2"/>
<accession>A0A0R2JBY3</accession>
<proteinExistence type="predicted"/>
<feature type="active site" description="Proton donor/acceptor" evidence="2">
    <location>
        <position position="157"/>
    </location>
</feature>
<organism evidence="4 5">
    <name type="scientific">Weissella kandleri</name>
    <dbReference type="NCBI Taxonomy" id="1616"/>
    <lineage>
        <taxon>Bacteria</taxon>
        <taxon>Bacillati</taxon>
        <taxon>Bacillota</taxon>
        <taxon>Bacilli</taxon>
        <taxon>Lactobacillales</taxon>
        <taxon>Lactobacillaceae</taxon>
        <taxon>Weissella</taxon>
    </lineage>
</organism>
<dbReference type="Proteomes" id="UP000051655">
    <property type="component" value="Unassembled WGS sequence"/>
</dbReference>
<dbReference type="AlphaFoldDB" id="A0A0R2JBY3"/>
<evidence type="ECO:0000256" key="1">
    <source>
        <dbReference type="ARBA" id="ARBA00022801"/>
    </source>
</evidence>
<reference evidence="4 5" key="1">
    <citation type="journal article" date="2015" name="Genome Announc.">
        <title>Expanding the biotechnology potential of lactobacilli through comparative genomics of 213 strains and associated genera.</title>
        <authorList>
            <person name="Sun Z."/>
            <person name="Harris H.M."/>
            <person name="McCann A."/>
            <person name="Guo C."/>
            <person name="Argimon S."/>
            <person name="Zhang W."/>
            <person name="Yang X."/>
            <person name="Jeffery I.B."/>
            <person name="Cooney J.C."/>
            <person name="Kagawa T.F."/>
            <person name="Liu W."/>
            <person name="Song Y."/>
            <person name="Salvetti E."/>
            <person name="Wrobel A."/>
            <person name="Rasinkangas P."/>
            <person name="Parkhill J."/>
            <person name="Rea M.C."/>
            <person name="O'Sullivan O."/>
            <person name="Ritari J."/>
            <person name="Douillard F.P."/>
            <person name="Paul Ross R."/>
            <person name="Yang R."/>
            <person name="Briner A.E."/>
            <person name="Felis G.E."/>
            <person name="de Vos W.M."/>
            <person name="Barrangou R."/>
            <person name="Klaenhammer T.R."/>
            <person name="Caufield P.W."/>
            <person name="Cui Y."/>
            <person name="Zhang H."/>
            <person name="O'Toole P.W."/>
        </authorList>
    </citation>
    <scope>NUCLEOTIDE SEQUENCE [LARGE SCALE GENOMIC DNA]</scope>
    <source>
        <strain evidence="4 5">DSM 20593</strain>
    </source>
</reference>
<dbReference type="STRING" id="1616.IV73_GL001079"/>
<dbReference type="SUPFAM" id="SSF63817">
    <property type="entry name" value="Sortase"/>
    <property type="match status" value="1"/>
</dbReference>
<keyword evidence="3" id="KW-0472">Membrane</keyword>
<dbReference type="GO" id="GO:0016787">
    <property type="term" value="F:hydrolase activity"/>
    <property type="evidence" value="ECO:0007669"/>
    <property type="project" value="UniProtKB-KW"/>
</dbReference>
<dbReference type="PATRIC" id="fig|1616.3.peg.1108"/>
<gene>
    <name evidence="4" type="ORF">IV73_GL001079</name>
</gene>
<dbReference type="InterPro" id="IPR005754">
    <property type="entry name" value="Sortase"/>
</dbReference>
<evidence type="ECO:0000313" key="4">
    <source>
        <dbReference type="EMBL" id="KRN74802.1"/>
    </source>
</evidence>
<dbReference type="RefSeq" id="WP_057755892.1">
    <property type="nucleotide sequence ID" value="NZ_JQBP01000005.1"/>
</dbReference>
<feature type="active site" description="Acyl-thioester intermediate" evidence="2">
    <location>
        <position position="248"/>
    </location>
</feature>
<evidence type="ECO:0000256" key="3">
    <source>
        <dbReference type="SAM" id="Phobius"/>
    </source>
</evidence>
<comment type="caution">
    <text evidence="4">The sequence shown here is derived from an EMBL/GenBank/DDBJ whole genome shotgun (WGS) entry which is preliminary data.</text>
</comment>
<dbReference type="InterPro" id="IPR023365">
    <property type="entry name" value="Sortase_dom-sf"/>
</dbReference>
<name>A0A0R2JBY3_9LACO</name>
<feature type="transmembrane region" description="Helical" evidence="3">
    <location>
        <begin position="24"/>
        <end position="44"/>
    </location>
</feature>
<dbReference type="EMBL" id="JQBP01000005">
    <property type="protein sequence ID" value="KRN74802.1"/>
    <property type="molecule type" value="Genomic_DNA"/>
</dbReference>